<dbReference type="AlphaFoldDB" id="A0A2S3UMF8"/>
<proteinExistence type="inferred from homology"/>
<dbReference type="Pfam" id="PF01522">
    <property type="entry name" value="Polysacc_deac_1"/>
    <property type="match status" value="2"/>
</dbReference>
<keyword evidence="4" id="KW-0732">Signal</keyword>
<evidence type="ECO:0000313" key="7">
    <source>
        <dbReference type="EMBL" id="POF28907.1"/>
    </source>
</evidence>
<dbReference type="PROSITE" id="PS51677">
    <property type="entry name" value="NODB"/>
    <property type="match status" value="1"/>
</dbReference>
<evidence type="ECO:0000256" key="1">
    <source>
        <dbReference type="ARBA" id="ARBA00003236"/>
    </source>
</evidence>
<evidence type="ECO:0000256" key="2">
    <source>
        <dbReference type="ARBA" id="ARBA00010973"/>
    </source>
</evidence>
<evidence type="ECO:0000313" key="8">
    <source>
        <dbReference type="Proteomes" id="UP000236959"/>
    </source>
</evidence>
<evidence type="ECO:0000256" key="3">
    <source>
        <dbReference type="ARBA" id="ARBA00020071"/>
    </source>
</evidence>
<evidence type="ECO:0000256" key="5">
    <source>
        <dbReference type="ARBA" id="ARBA00032976"/>
    </source>
</evidence>
<comment type="similarity">
    <text evidence="2">Belongs to the polysaccharide deacetylase family.</text>
</comment>
<sequence>MFGCLERMGKRQNAVSHAFGVLEKTGLSRLLAPFTRGCGAVFMMHHVRAARPDAFQPNRHLEITPEFLRLAVERTRANGYEIIALDEAIDLLKTGYGDQRYAVLTFDDGYRDNLEVAYPVLKDLQAPFTVFVASGLVDRTTELWWVALERIIAQNDEVVFSGSGETGGVPCRTTAEKEACFKRLVNYLTLEVSEPDQRKIIRALCEYYDVDLEALADELVMNWDEVRQLASDPLVTIGAHTHDHFAMARLDAGAARADVLKGVARLEQEIGMRPKHFAYPYGYSHAVSPRDANILREVGFASSVTTAPGVLQSVNARELMMLPRVSLNGHFQDPAVVDQYLTGAPFALYRAARWAASGFGLRSGFSRLFPSTR</sequence>
<dbReference type="GO" id="GO:0016810">
    <property type="term" value="F:hydrolase activity, acting on carbon-nitrogen (but not peptide) bonds"/>
    <property type="evidence" value="ECO:0007669"/>
    <property type="project" value="InterPro"/>
</dbReference>
<protein>
    <recommendedName>
        <fullName evidence="3">Chitooligosaccharide deacetylase</fullName>
    </recommendedName>
    <alternativeName>
        <fullName evidence="5">Nodulation protein B</fullName>
    </alternativeName>
</protein>
<keyword evidence="8" id="KW-1185">Reference proteome</keyword>
<dbReference type="GO" id="GO:0005975">
    <property type="term" value="P:carbohydrate metabolic process"/>
    <property type="evidence" value="ECO:0007669"/>
    <property type="project" value="InterPro"/>
</dbReference>
<feature type="domain" description="NodB homology" evidence="6">
    <location>
        <begin position="100"/>
        <end position="373"/>
    </location>
</feature>
<evidence type="ECO:0000259" key="6">
    <source>
        <dbReference type="PROSITE" id="PS51677"/>
    </source>
</evidence>
<dbReference type="CDD" id="cd10968">
    <property type="entry name" value="CE4_Mlr8448_like_5s"/>
    <property type="match status" value="1"/>
</dbReference>
<dbReference type="Proteomes" id="UP000236959">
    <property type="component" value="Unassembled WGS sequence"/>
</dbReference>
<organism evidence="7 8">
    <name type="scientific">Roseibium marinum</name>
    <dbReference type="NCBI Taxonomy" id="281252"/>
    <lineage>
        <taxon>Bacteria</taxon>
        <taxon>Pseudomonadati</taxon>
        <taxon>Pseudomonadota</taxon>
        <taxon>Alphaproteobacteria</taxon>
        <taxon>Hyphomicrobiales</taxon>
        <taxon>Stappiaceae</taxon>
        <taxon>Roseibium</taxon>
    </lineage>
</organism>
<comment type="function">
    <text evidence="1">Is involved in generating a small heat-stable compound (Nod), an acylated oligomer of N-acetylglucosamine, that stimulates mitosis in various plant protoplasts.</text>
</comment>
<dbReference type="PANTHER" id="PTHR34216">
    <property type="match status" value="1"/>
</dbReference>
<dbReference type="EMBL" id="PPCN01000011">
    <property type="protein sequence ID" value="POF28907.1"/>
    <property type="molecule type" value="Genomic_DNA"/>
</dbReference>
<comment type="caution">
    <text evidence="7">The sequence shown here is derived from an EMBL/GenBank/DDBJ whole genome shotgun (WGS) entry which is preliminary data.</text>
</comment>
<evidence type="ECO:0000256" key="4">
    <source>
        <dbReference type="ARBA" id="ARBA00022729"/>
    </source>
</evidence>
<gene>
    <name evidence="7" type="ORF">CLV41_111158</name>
</gene>
<accession>A0A2S3UMF8</accession>
<dbReference type="InterPro" id="IPR011330">
    <property type="entry name" value="Glyco_hydro/deAcase_b/a-brl"/>
</dbReference>
<dbReference type="SUPFAM" id="SSF88713">
    <property type="entry name" value="Glycoside hydrolase/deacetylase"/>
    <property type="match status" value="1"/>
</dbReference>
<dbReference type="InterPro" id="IPR051398">
    <property type="entry name" value="Polysacch_Deacetylase"/>
</dbReference>
<dbReference type="InterPro" id="IPR002509">
    <property type="entry name" value="NODB_dom"/>
</dbReference>
<dbReference type="Gene3D" id="3.20.20.370">
    <property type="entry name" value="Glycoside hydrolase/deacetylase"/>
    <property type="match status" value="1"/>
</dbReference>
<name>A0A2S3UMF8_9HYPH</name>
<reference evidence="7 8" key="1">
    <citation type="submission" date="2018-01" db="EMBL/GenBank/DDBJ databases">
        <title>Genomic Encyclopedia of Archaeal and Bacterial Type Strains, Phase II (KMG-II): from individual species to whole genera.</title>
        <authorList>
            <person name="Goeker M."/>
        </authorList>
    </citation>
    <scope>NUCLEOTIDE SEQUENCE [LARGE SCALE GENOMIC DNA]</scope>
    <source>
        <strain evidence="7 8">DSM 17023</strain>
    </source>
</reference>
<dbReference type="PANTHER" id="PTHR34216:SF7">
    <property type="entry name" value="POLY-BETA-1,6-N-ACETYL-D-GLUCOSAMINE N-DEACETYLASE"/>
    <property type="match status" value="1"/>
</dbReference>